<evidence type="ECO:0000259" key="2">
    <source>
        <dbReference type="PROSITE" id="PS51886"/>
    </source>
</evidence>
<feature type="region of interest" description="Disordered" evidence="1">
    <location>
        <begin position="1"/>
        <end position="39"/>
    </location>
</feature>
<evidence type="ECO:0000313" key="4">
    <source>
        <dbReference type="Proteomes" id="UP000053825"/>
    </source>
</evidence>
<dbReference type="SMART" id="SM00584">
    <property type="entry name" value="TLDc"/>
    <property type="match status" value="1"/>
</dbReference>
<sequence length="490" mass="55266">MGNQVTRAGHASNKKTDAVPHTGDMANANSLSKSSSGTELESNSHMQFFPIESLAKTLSHLSHDEERVNGITKSVFQRYLFPNYLELGENLFNYLYHAANVSTSYLSANSFKQQAEKFISIMNDQIILENYVKMYSDVRGDGSISPDRLKALLNLSYKIAMDSSGTPSCLYAEQIINAVAVSCFHGKYALSVSYVSNWIWQHCPRIVYGPHRYVIHVLTTAYRNGKALLSKEQPQPHLEIPTPILEQPESLDFPQILLPVSYVWLLSTTLPQCYLQADDSPKDITHALIAKRMGSVCPRHWTLLYNSSENGTGANRFLHHVLGYRGPTLLFIRAVSPDKDTVSPTLCICSAVEWRESHLYWGDEDSMGIELFPSYRIIEKGGKVLYLNTNIRGYPHGLRFGSNTRSPYISIDESFHSVSIAGAPYPIASLEMWGCGDTKLRERQLEIKKWQVKEAEKQRTVKLSASDWIDHPDRYLLELAGRASYNESNK</sequence>
<name>A0A0L7QSI0_9HYME</name>
<reference evidence="3 4" key="1">
    <citation type="submission" date="2015-07" db="EMBL/GenBank/DDBJ databases">
        <title>The genome of Habropoda laboriosa.</title>
        <authorList>
            <person name="Pan H."/>
            <person name="Kapheim K."/>
        </authorList>
    </citation>
    <scope>NUCLEOTIDE SEQUENCE [LARGE SCALE GENOMIC DNA]</scope>
    <source>
        <strain evidence="3">0110345459</strain>
    </source>
</reference>
<dbReference type="InterPro" id="IPR006571">
    <property type="entry name" value="TLDc_dom"/>
</dbReference>
<accession>A0A0L7QSI0</accession>
<dbReference type="OrthoDB" id="289228at2759"/>
<dbReference type="Pfam" id="PF07534">
    <property type="entry name" value="TLD"/>
    <property type="match status" value="1"/>
</dbReference>
<dbReference type="PROSITE" id="PS51886">
    <property type="entry name" value="TLDC"/>
    <property type="match status" value="1"/>
</dbReference>
<gene>
    <name evidence="3" type="ORF">WH47_05744</name>
</gene>
<evidence type="ECO:0000313" key="3">
    <source>
        <dbReference type="EMBL" id="KOC61597.1"/>
    </source>
</evidence>
<keyword evidence="4" id="KW-1185">Reference proteome</keyword>
<evidence type="ECO:0000256" key="1">
    <source>
        <dbReference type="SAM" id="MobiDB-lite"/>
    </source>
</evidence>
<dbReference type="AlphaFoldDB" id="A0A0L7QSI0"/>
<proteinExistence type="predicted"/>
<dbReference type="Proteomes" id="UP000053825">
    <property type="component" value="Unassembled WGS sequence"/>
</dbReference>
<feature type="compositionally biased region" description="Polar residues" evidence="1">
    <location>
        <begin position="27"/>
        <end position="39"/>
    </location>
</feature>
<dbReference type="EMBL" id="KQ414756">
    <property type="protein sequence ID" value="KOC61597.1"/>
    <property type="molecule type" value="Genomic_DNA"/>
</dbReference>
<organism evidence="3 4">
    <name type="scientific">Habropoda laboriosa</name>
    <dbReference type="NCBI Taxonomy" id="597456"/>
    <lineage>
        <taxon>Eukaryota</taxon>
        <taxon>Metazoa</taxon>
        <taxon>Ecdysozoa</taxon>
        <taxon>Arthropoda</taxon>
        <taxon>Hexapoda</taxon>
        <taxon>Insecta</taxon>
        <taxon>Pterygota</taxon>
        <taxon>Neoptera</taxon>
        <taxon>Endopterygota</taxon>
        <taxon>Hymenoptera</taxon>
        <taxon>Apocrita</taxon>
        <taxon>Aculeata</taxon>
        <taxon>Apoidea</taxon>
        <taxon>Anthophila</taxon>
        <taxon>Apidae</taxon>
        <taxon>Habropoda</taxon>
    </lineage>
</organism>
<protein>
    <recommendedName>
        <fullName evidence="2">TLDc domain-containing protein</fullName>
    </recommendedName>
</protein>
<feature type="domain" description="TLDc" evidence="2">
    <location>
        <begin position="256"/>
        <end position="436"/>
    </location>
</feature>